<keyword evidence="2" id="KW-1185">Reference proteome</keyword>
<evidence type="ECO:0000313" key="1">
    <source>
        <dbReference type="EMBL" id="PBK62403.1"/>
    </source>
</evidence>
<dbReference type="AlphaFoldDB" id="A0A2H3BEZ6"/>
<protein>
    <recommendedName>
        <fullName evidence="3">F-box domain-containing protein</fullName>
    </recommendedName>
</protein>
<proteinExistence type="predicted"/>
<gene>
    <name evidence="1" type="ORF">ARMSODRAFT_1024832</name>
</gene>
<accession>A0A2H3BEZ6</accession>
<evidence type="ECO:0008006" key="3">
    <source>
        <dbReference type="Google" id="ProtNLM"/>
    </source>
</evidence>
<sequence>MATPCPDAVELPPGGETTVFQKGSQHNLAYLPSSNMTTPQPANAYILNLPNELLEEILSPEVRSGRDYDNTKIGIITFCSVCKRLRDLFLWRLYQTIRYHDVRDMRSFLEVLPFQGAKYVVHLDLVLYPIGYIFGYDLFSMLDLLHRSIKDLKLLESLRLDIRPTPRDSEDSGIRTLERAPADVIPLSPEDVSSLNWVFRTLPKQLLSLSLSGFCLEDAIPGLEAARLPSLLFLSLDLNGSEIRDDFRHTHFLQGMPRLETIELPVQWCPTLTWFRRVFARRTFKHIKVGFRGTWLSADTDTHEKHSGSPCEWNACIAGLFQQSSSTLTTVNIGTISLVIPTSVSFPAVTSLTLLDIEFGPEADSELRALLAPFFDSPLQTLEILQCHDIPAAFVDHFRKHWPGLKTLRMSELTTVEDEYDPPGVGYPYERTLGEDDAWAAVTRRELEDLCERRGVDASLDWEYAEAP</sequence>
<evidence type="ECO:0000313" key="2">
    <source>
        <dbReference type="Proteomes" id="UP000218334"/>
    </source>
</evidence>
<organism evidence="1 2">
    <name type="scientific">Armillaria solidipes</name>
    <dbReference type="NCBI Taxonomy" id="1076256"/>
    <lineage>
        <taxon>Eukaryota</taxon>
        <taxon>Fungi</taxon>
        <taxon>Dikarya</taxon>
        <taxon>Basidiomycota</taxon>
        <taxon>Agaricomycotina</taxon>
        <taxon>Agaricomycetes</taxon>
        <taxon>Agaricomycetidae</taxon>
        <taxon>Agaricales</taxon>
        <taxon>Marasmiineae</taxon>
        <taxon>Physalacriaceae</taxon>
        <taxon>Armillaria</taxon>
    </lineage>
</organism>
<reference evidence="2" key="1">
    <citation type="journal article" date="2017" name="Nat. Ecol. Evol.">
        <title>Genome expansion and lineage-specific genetic innovations in the forest pathogenic fungi Armillaria.</title>
        <authorList>
            <person name="Sipos G."/>
            <person name="Prasanna A.N."/>
            <person name="Walter M.C."/>
            <person name="O'Connor E."/>
            <person name="Balint B."/>
            <person name="Krizsan K."/>
            <person name="Kiss B."/>
            <person name="Hess J."/>
            <person name="Varga T."/>
            <person name="Slot J."/>
            <person name="Riley R."/>
            <person name="Boka B."/>
            <person name="Rigling D."/>
            <person name="Barry K."/>
            <person name="Lee J."/>
            <person name="Mihaltcheva S."/>
            <person name="LaButti K."/>
            <person name="Lipzen A."/>
            <person name="Waldron R."/>
            <person name="Moloney N.M."/>
            <person name="Sperisen C."/>
            <person name="Kredics L."/>
            <person name="Vagvoelgyi C."/>
            <person name="Patrignani A."/>
            <person name="Fitzpatrick D."/>
            <person name="Nagy I."/>
            <person name="Doyle S."/>
            <person name="Anderson J.B."/>
            <person name="Grigoriev I.V."/>
            <person name="Gueldener U."/>
            <person name="Muensterkoetter M."/>
            <person name="Nagy L.G."/>
        </authorList>
    </citation>
    <scope>NUCLEOTIDE SEQUENCE [LARGE SCALE GENOMIC DNA]</scope>
    <source>
        <strain evidence="2">28-4</strain>
    </source>
</reference>
<dbReference type="Proteomes" id="UP000218334">
    <property type="component" value="Unassembled WGS sequence"/>
</dbReference>
<name>A0A2H3BEZ6_9AGAR</name>
<dbReference type="EMBL" id="KZ293466">
    <property type="protein sequence ID" value="PBK62403.1"/>
    <property type="molecule type" value="Genomic_DNA"/>
</dbReference>
<dbReference type="SUPFAM" id="SSF52047">
    <property type="entry name" value="RNI-like"/>
    <property type="match status" value="1"/>
</dbReference>